<sequence>MPRTESLTDIPESDLQQLVGDFESEGATVTKKKQPDGNWTVEAQFP</sequence>
<dbReference type="Proteomes" id="UP000011864">
    <property type="component" value="Chromosome"/>
</dbReference>
<dbReference type="HOGENOM" id="CLU_3186905_0_0_6"/>
<dbReference type="PATRIC" id="fig|1129794.4.peg.4646"/>
<dbReference type="EMBL" id="CP003837">
    <property type="protein sequence ID" value="AGH46765.1"/>
    <property type="molecule type" value="Genomic_DNA"/>
</dbReference>
<dbReference type="AlphaFoldDB" id="K6Z0G1"/>
<evidence type="ECO:0000313" key="3">
    <source>
        <dbReference type="Proteomes" id="UP000011864"/>
    </source>
</evidence>
<accession>K6Z0G1</accession>
<reference evidence="2 3" key="1">
    <citation type="journal article" date="2013" name="Genome Announc.">
        <title>Complete Genome Sequence of Glaciecola psychrophila Strain 170T.</title>
        <authorList>
            <person name="Yin J."/>
            <person name="Chen J."/>
            <person name="Liu G."/>
            <person name="Yu Y."/>
            <person name="Song L."/>
            <person name="Wang X."/>
            <person name="Qu X."/>
        </authorList>
    </citation>
    <scope>NUCLEOTIDE SEQUENCE [LARGE SCALE GENOMIC DNA]</scope>
    <source>
        <strain evidence="2 3">170</strain>
    </source>
</reference>
<protein>
    <submittedName>
        <fullName evidence="2">Uncharacterized protein</fullName>
    </submittedName>
</protein>
<dbReference type="STRING" id="1129794.C427_4666"/>
<evidence type="ECO:0000256" key="1">
    <source>
        <dbReference type="SAM" id="MobiDB-lite"/>
    </source>
</evidence>
<name>K6Z0G1_9ALTE</name>
<organism evidence="2 3">
    <name type="scientific">Paraglaciecola psychrophila 170</name>
    <dbReference type="NCBI Taxonomy" id="1129794"/>
    <lineage>
        <taxon>Bacteria</taxon>
        <taxon>Pseudomonadati</taxon>
        <taxon>Pseudomonadota</taxon>
        <taxon>Gammaproteobacteria</taxon>
        <taxon>Alteromonadales</taxon>
        <taxon>Alteromonadaceae</taxon>
        <taxon>Paraglaciecola</taxon>
    </lineage>
</organism>
<keyword evidence="3" id="KW-1185">Reference proteome</keyword>
<feature type="region of interest" description="Disordered" evidence="1">
    <location>
        <begin position="26"/>
        <end position="46"/>
    </location>
</feature>
<dbReference type="KEGG" id="gps:C427_4666"/>
<gene>
    <name evidence="2" type="ORF">C427_4666</name>
</gene>
<dbReference type="RefSeq" id="WP_007639703.1">
    <property type="nucleotide sequence ID" value="NC_020514.1"/>
</dbReference>
<evidence type="ECO:0000313" key="2">
    <source>
        <dbReference type="EMBL" id="AGH46765.1"/>
    </source>
</evidence>
<proteinExistence type="predicted"/>